<dbReference type="SUPFAM" id="SSF56281">
    <property type="entry name" value="Metallo-hydrolase/oxidoreductase"/>
    <property type="match status" value="1"/>
</dbReference>
<dbReference type="GO" id="GO:0036297">
    <property type="term" value="P:interstrand cross-link repair"/>
    <property type="evidence" value="ECO:0007669"/>
    <property type="project" value="TreeGrafter"/>
</dbReference>
<gene>
    <name evidence="2" type="ORF">OTU49_007244</name>
</gene>
<proteinExistence type="predicted"/>
<organism evidence="2 3">
    <name type="scientific">Cherax quadricarinatus</name>
    <name type="common">Australian red claw crayfish</name>
    <dbReference type="NCBI Taxonomy" id="27406"/>
    <lineage>
        <taxon>Eukaryota</taxon>
        <taxon>Metazoa</taxon>
        <taxon>Ecdysozoa</taxon>
        <taxon>Arthropoda</taxon>
        <taxon>Crustacea</taxon>
        <taxon>Multicrustacea</taxon>
        <taxon>Malacostraca</taxon>
        <taxon>Eumalacostraca</taxon>
        <taxon>Eucarida</taxon>
        <taxon>Decapoda</taxon>
        <taxon>Pleocyemata</taxon>
        <taxon>Astacidea</taxon>
        <taxon>Parastacoidea</taxon>
        <taxon>Parastacidae</taxon>
        <taxon>Cherax</taxon>
    </lineage>
</organism>
<dbReference type="SMART" id="SM00849">
    <property type="entry name" value="Lactamase_B"/>
    <property type="match status" value="1"/>
</dbReference>
<protein>
    <recommendedName>
        <fullName evidence="1">Metallo-beta-lactamase domain-containing protein</fullName>
    </recommendedName>
</protein>
<reference evidence="2 3" key="1">
    <citation type="journal article" date="2024" name="BMC Genomics">
        <title>Genome assembly of redclaw crayfish (Cherax quadricarinatus) provides insights into its immune adaptation and hypoxia tolerance.</title>
        <authorList>
            <person name="Liu Z."/>
            <person name="Zheng J."/>
            <person name="Li H."/>
            <person name="Fang K."/>
            <person name="Wang S."/>
            <person name="He J."/>
            <person name="Zhou D."/>
            <person name="Weng S."/>
            <person name="Chi M."/>
            <person name="Gu Z."/>
            <person name="He J."/>
            <person name="Li F."/>
            <person name="Wang M."/>
        </authorList>
    </citation>
    <scope>NUCLEOTIDE SEQUENCE [LARGE SCALE GENOMIC DNA]</scope>
    <source>
        <strain evidence="2">ZL_2023a</strain>
    </source>
</reference>
<dbReference type="GO" id="GO:0000723">
    <property type="term" value="P:telomere maintenance"/>
    <property type="evidence" value="ECO:0007669"/>
    <property type="project" value="TreeGrafter"/>
</dbReference>
<dbReference type="GO" id="GO:0003684">
    <property type="term" value="F:damaged DNA binding"/>
    <property type="evidence" value="ECO:0007669"/>
    <property type="project" value="TreeGrafter"/>
</dbReference>
<dbReference type="GO" id="GO:0006303">
    <property type="term" value="P:double-strand break repair via nonhomologous end joining"/>
    <property type="evidence" value="ECO:0007669"/>
    <property type="project" value="TreeGrafter"/>
</dbReference>
<dbReference type="InterPro" id="IPR036866">
    <property type="entry name" value="RibonucZ/Hydroxyglut_hydro"/>
</dbReference>
<dbReference type="GO" id="GO:0031123">
    <property type="term" value="P:RNA 3'-end processing"/>
    <property type="evidence" value="ECO:0007669"/>
    <property type="project" value="UniProtKB-ARBA"/>
</dbReference>
<keyword evidence="3" id="KW-1185">Reference proteome</keyword>
<dbReference type="EMBL" id="JARKIK010000058">
    <property type="protein sequence ID" value="KAK8732213.1"/>
    <property type="molecule type" value="Genomic_DNA"/>
</dbReference>
<dbReference type="GO" id="GO:0035312">
    <property type="term" value="F:5'-3' DNA exonuclease activity"/>
    <property type="evidence" value="ECO:0007669"/>
    <property type="project" value="TreeGrafter"/>
</dbReference>
<dbReference type="AlphaFoldDB" id="A0AAW0WX72"/>
<dbReference type="Gene3D" id="3.60.15.10">
    <property type="entry name" value="Ribonuclease Z/Hydroxyacylglutathione hydrolase-like"/>
    <property type="match status" value="1"/>
</dbReference>
<accession>A0AAW0WX72</accession>
<comment type="caution">
    <text evidence="2">The sequence shown here is derived from an EMBL/GenBank/DDBJ whole genome shotgun (WGS) entry which is preliminary data.</text>
</comment>
<dbReference type="PANTHER" id="PTHR23240:SF26">
    <property type="entry name" value="5' EXONUCLEASE APOLLO"/>
    <property type="match status" value="1"/>
</dbReference>
<dbReference type="InterPro" id="IPR001279">
    <property type="entry name" value="Metallo-B-lactamas"/>
</dbReference>
<feature type="domain" description="Metallo-beta-lactamase" evidence="1">
    <location>
        <begin position="1"/>
        <end position="161"/>
    </location>
</feature>
<name>A0AAW0WX72_CHEQU</name>
<dbReference type="PANTHER" id="PTHR23240">
    <property type="entry name" value="DNA CROSS-LINK REPAIR PROTEIN PSO2/SNM1-RELATED"/>
    <property type="match status" value="1"/>
</dbReference>
<evidence type="ECO:0000313" key="3">
    <source>
        <dbReference type="Proteomes" id="UP001445076"/>
    </source>
</evidence>
<dbReference type="Proteomes" id="UP001445076">
    <property type="component" value="Unassembled WGS sequence"/>
</dbReference>
<sequence>MNGCVINGTPVAVDFWKPTKAPQARLFFLTHLHADHTQGLTKTWRLPLYTSPTNSVLLQHQFQLPKSIIRELEVGETYLIPLDNEGNYPISVTVLDANHVPGAVMFLFQGYFGNILYCGDMRWYPELVRHKVLRSVVEERELDVLYLDNTFSAPYCVFPTREEAKQELFRIIET</sequence>
<evidence type="ECO:0000313" key="2">
    <source>
        <dbReference type="EMBL" id="KAK8732213.1"/>
    </source>
</evidence>
<evidence type="ECO:0000259" key="1">
    <source>
        <dbReference type="SMART" id="SM00849"/>
    </source>
</evidence>